<protein>
    <recommendedName>
        <fullName evidence="3">Immunity protein 50</fullName>
    </recommendedName>
</protein>
<evidence type="ECO:0000313" key="1">
    <source>
        <dbReference type="EMBL" id="APT44927.1"/>
    </source>
</evidence>
<proteinExistence type="predicted"/>
<evidence type="ECO:0000313" key="2">
    <source>
        <dbReference type="Proteomes" id="UP000185426"/>
    </source>
</evidence>
<name>A0A1L6ZEH3_BACIA</name>
<dbReference type="InterPro" id="IPR028957">
    <property type="entry name" value="Imm50"/>
</dbReference>
<dbReference type="Proteomes" id="UP000185426">
    <property type="component" value="Chromosome"/>
</dbReference>
<accession>A0A1L6ZEH3</accession>
<dbReference type="EMBL" id="CP015607">
    <property type="protein sequence ID" value="APT44927.1"/>
    <property type="molecule type" value="Genomic_DNA"/>
</dbReference>
<dbReference type="RefSeq" id="WP_075621557.1">
    <property type="nucleotide sequence ID" value="NZ_CP015607.1"/>
</dbReference>
<dbReference type="Pfam" id="PF15594">
    <property type="entry name" value="Imm50"/>
    <property type="match status" value="1"/>
</dbReference>
<sequence>MWFEKLEENFFLKSLYKKVPNLENIRIEGIHIKEEGRKVTLHFDMPYYAENPPKKWGQLGYNSISLEVDIFDIHSLEIKTFSDTYRGNIEINKNDQDLIEITITGEVTATIKGDVGLIQSVNGYINGSLEKE</sequence>
<gene>
    <name evidence="1" type="ORF">BSA145_02690</name>
</gene>
<dbReference type="AlphaFoldDB" id="A0A1L6ZEH3"/>
<reference evidence="1 2" key="1">
    <citation type="submission" date="2016-05" db="EMBL/GenBank/DDBJ databases">
        <title>Complete Genome and Methylome Analysis of Psychrotrophic Bacterial Isolates from Antarctic Lake Untersee.</title>
        <authorList>
            <person name="Fomenkov A."/>
            <person name="Akimov V.N."/>
            <person name="Vasilyeva L.V."/>
            <person name="Andersen D."/>
            <person name="Vincze T."/>
            <person name="Roberts R.J."/>
        </authorList>
    </citation>
    <scope>NUCLEOTIDE SEQUENCE [LARGE SCALE GENOMIC DNA]</scope>
    <source>
        <strain evidence="1 2">U14-5</strain>
    </source>
</reference>
<evidence type="ECO:0008006" key="3">
    <source>
        <dbReference type="Google" id="ProtNLM"/>
    </source>
</evidence>
<organism evidence="1 2">
    <name type="scientific">Bacillus safensis</name>
    <dbReference type="NCBI Taxonomy" id="561879"/>
    <lineage>
        <taxon>Bacteria</taxon>
        <taxon>Bacillati</taxon>
        <taxon>Bacillota</taxon>
        <taxon>Bacilli</taxon>
        <taxon>Bacillales</taxon>
        <taxon>Bacillaceae</taxon>
        <taxon>Bacillus</taxon>
    </lineage>
</organism>